<reference evidence="4 5" key="1">
    <citation type="submission" date="2019-06" db="EMBL/GenBank/DDBJ databases">
        <title>Genome sequence of Janthinobacterium lividum UCD_MED1.</title>
        <authorList>
            <person name="De Leon M.E."/>
            <person name="Jospin G."/>
        </authorList>
    </citation>
    <scope>NUCLEOTIDE SEQUENCE [LARGE SCALE GENOMIC DNA]</scope>
    <source>
        <strain evidence="4 5">UCD_MED1</strain>
    </source>
</reference>
<proteinExistence type="predicted"/>
<feature type="region of interest" description="Disordered" evidence="1">
    <location>
        <begin position="215"/>
        <end position="234"/>
    </location>
</feature>
<feature type="domain" description="Flagellar hook-length control protein-like C-terminal" evidence="3">
    <location>
        <begin position="264"/>
        <end position="342"/>
    </location>
</feature>
<dbReference type="InterPro" id="IPR038610">
    <property type="entry name" value="FliK-like_C_sf"/>
</dbReference>
<gene>
    <name evidence="4" type="ORF">FHI69_26970</name>
</gene>
<dbReference type="InterPro" id="IPR021136">
    <property type="entry name" value="Flagellar_hook_control-like_C"/>
</dbReference>
<sequence length="392" mass="39557">MIMNFNTAPAALAPAAPAASAPTPATAPSQAAALPGMPGYAGNGAAPSALPLFAQVLDVTGVATPDADTPAPAKDGDTDSPADSSLPAMASPVIGLPVNMLPPADAAVAEARAYAQAQVQTQTQAQAQAQTQVQANVAQANPALNISLHPAAVTLNAPATAPAPGRDTREPLAAANPATPAKGSAPAQPFESLLQQSAPGTVAPAVAAVAAREGERGATAPATPNLGLTGAVGNTATAAPAGDTIKLNGPAQQWQEPLREALGERLQTQIGRNSEHATIRLDPPMLGRIEISIRHTAGALQVNVTASNSEVLRQLQGIGENMRSDLAQRQYTDVAVNISATPRSPAAQAFAEGDARGQRQPGRQHDDAEPGRALSDGSTAATTYAMHERETA</sequence>
<comment type="caution">
    <text evidence="4">The sequence shown here is derived from an EMBL/GenBank/DDBJ whole genome shotgun (WGS) entry which is preliminary data.</text>
</comment>
<keyword evidence="4" id="KW-0282">Flagellum</keyword>
<evidence type="ECO:0000256" key="2">
    <source>
        <dbReference type="SAM" id="SignalP"/>
    </source>
</evidence>
<feature type="region of interest" description="Disordered" evidence="1">
    <location>
        <begin position="157"/>
        <end position="188"/>
    </location>
</feature>
<dbReference type="InterPro" id="IPR052563">
    <property type="entry name" value="FliK"/>
</dbReference>
<dbReference type="PANTHER" id="PTHR37533:SF2">
    <property type="entry name" value="FLAGELLAR HOOK-LENGTH CONTROL PROTEIN"/>
    <property type="match status" value="1"/>
</dbReference>
<keyword evidence="4" id="KW-0966">Cell projection</keyword>
<feature type="region of interest" description="Disordered" evidence="1">
    <location>
        <begin position="342"/>
        <end position="392"/>
    </location>
</feature>
<dbReference type="Pfam" id="PF02120">
    <property type="entry name" value="Flg_hook"/>
    <property type="match status" value="1"/>
</dbReference>
<evidence type="ECO:0000256" key="1">
    <source>
        <dbReference type="SAM" id="MobiDB-lite"/>
    </source>
</evidence>
<name>A0A5C4NDV2_9BURK</name>
<feature type="compositionally biased region" description="Low complexity" evidence="1">
    <location>
        <begin position="63"/>
        <end position="73"/>
    </location>
</feature>
<feature type="region of interest" description="Disordered" evidence="1">
    <location>
        <begin position="63"/>
        <end position="88"/>
    </location>
</feature>
<evidence type="ECO:0000259" key="3">
    <source>
        <dbReference type="Pfam" id="PF02120"/>
    </source>
</evidence>
<dbReference type="CDD" id="cd17470">
    <property type="entry name" value="T3SS_Flik_C"/>
    <property type="match status" value="1"/>
</dbReference>
<organism evidence="4 5">
    <name type="scientific">Janthinobacterium lividum</name>
    <dbReference type="NCBI Taxonomy" id="29581"/>
    <lineage>
        <taxon>Bacteria</taxon>
        <taxon>Pseudomonadati</taxon>
        <taxon>Pseudomonadota</taxon>
        <taxon>Betaproteobacteria</taxon>
        <taxon>Burkholderiales</taxon>
        <taxon>Oxalobacteraceae</taxon>
        <taxon>Janthinobacterium</taxon>
    </lineage>
</organism>
<dbReference type="PANTHER" id="PTHR37533">
    <property type="entry name" value="FLAGELLAR HOOK-LENGTH CONTROL PROTEIN"/>
    <property type="match status" value="1"/>
</dbReference>
<feature type="signal peptide" evidence="2">
    <location>
        <begin position="1"/>
        <end position="21"/>
    </location>
</feature>
<dbReference type="AlphaFoldDB" id="A0A5C4NDV2"/>
<keyword evidence="2" id="KW-0732">Signal</keyword>
<dbReference type="Gene3D" id="3.30.750.140">
    <property type="match status" value="1"/>
</dbReference>
<feature type="chain" id="PRO_5022934244" evidence="2">
    <location>
        <begin position="22"/>
        <end position="392"/>
    </location>
</feature>
<evidence type="ECO:0000313" key="5">
    <source>
        <dbReference type="Proteomes" id="UP000305681"/>
    </source>
</evidence>
<dbReference type="RefSeq" id="WP_139092661.1">
    <property type="nucleotide sequence ID" value="NZ_VDGE01000018.1"/>
</dbReference>
<dbReference type="EMBL" id="VDGE01000018">
    <property type="protein sequence ID" value="TNC72070.1"/>
    <property type="molecule type" value="Genomic_DNA"/>
</dbReference>
<dbReference type="Proteomes" id="UP000305681">
    <property type="component" value="Unassembled WGS sequence"/>
</dbReference>
<evidence type="ECO:0000313" key="4">
    <source>
        <dbReference type="EMBL" id="TNC72070.1"/>
    </source>
</evidence>
<feature type="compositionally biased region" description="Basic and acidic residues" evidence="1">
    <location>
        <begin position="353"/>
        <end position="370"/>
    </location>
</feature>
<accession>A0A5C4NDV2</accession>
<keyword evidence="4" id="KW-0969">Cilium</keyword>
<protein>
    <submittedName>
        <fullName evidence="4">Flagellar hook-length control protein FliK</fullName>
    </submittedName>
</protein>